<name>A0A1F6GVA4_9PROT</name>
<dbReference type="Proteomes" id="UP000177583">
    <property type="component" value="Unassembled WGS sequence"/>
</dbReference>
<evidence type="ECO:0000313" key="2">
    <source>
        <dbReference type="Proteomes" id="UP000177583"/>
    </source>
</evidence>
<gene>
    <name evidence="1" type="ORF">A2557_10450</name>
</gene>
<evidence type="ECO:0000313" key="1">
    <source>
        <dbReference type="EMBL" id="OGH02054.1"/>
    </source>
</evidence>
<proteinExistence type="predicted"/>
<protein>
    <submittedName>
        <fullName evidence="1">Uncharacterized protein</fullName>
    </submittedName>
</protein>
<reference evidence="1 2" key="1">
    <citation type="journal article" date="2016" name="Nat. Commun.">
        <title>Thousands of microbial genomes shed light on interconnected biogeochemical processes in an aquifer system.</title>
        <authorList>
            <person name="Anantharaman K."/>
            <person name="Brown C.T."/>
            <person name="Hug L.A."/>
            <person name="Sharon I."/>
            <person name="Castelle C.J."/>
            <person name="Probst A.J."/>
            <person name="Thomas B.C."/>
            <person name="Singh A."/>
            <person name="Wilkins M.J."/>
            <person name="Karaoz U."/>
            <person name="Brodie E.L."/>
            <person name="Williams K.H."/>
            <person name="Hubbard S.S."/>
            <person name="Banfield J.F."/>
        </authorList>
    </citation>
    <scope>NUCLEOTIDE SEQUENCE [LARGE SCALE GENOMIC DNA]</scope>
</reference>
<dbReference type="AlphaFoldDB" id="A0A1F6GVA4"/>
<accession>A0A1F6GVA4</accession>
<comment type="caution">
    <text evidence="1">The sequence shown here is derived from an EMBL/GenBank/DDBJ whole genome shotgun (WGS) entry which is preliminary data.</text>
</comment>
<organism evidence="1 2">
    <name type="scientific">Candidatus Lambdaproteobacteria bacterium RIFOXYD2_FULL_56_26</name>
    <dbReference type="NCBI Taxonomy" id="1817773"/>
    <lineage>
        <taxon>Bacteria</taxon>
        <taxon>Pseudomonadati</taxon>
        <taxon>Pseudomonadota</taxon>
        <taxon>Candidatus Lambdaproteobacteria</taxon>
    </lineage>
</organism>
<dbReference type="EMBL" id="MFNF01000026">
    <property type="protein sequence ID" value="OGH02054.1"/>
    <property type="molecule type" value="Genomic_DNA"/>
</dbReference>
<sequence length="276" mass="30922">MGLKKLLLQWVRPLFYLYENLRWPGLTRKNRKLKDSCKGQACIFLLTGSQLKSWDLGRLAGQKLFGLNFLFYHPGYSKIPMEVYLHSAPFRILNDPGKASLHSGQGTLFEAQVPGHDQASRHQRGKVFCHVSLADEVKQRGLFGQQEVFYLKPAGRTPKEGPVALDLTKRIHFYEGGIFTLFAIAFYLGFSEIYVAGAGYTLSPTQFGHFYDKPEDIAKTALGGQVALDPLHLQVEAQAQALGVTIYNVTPPGHSALVYQPITEEAFFAKMEKRPS</sequence>